<dbReference type="Pfam" id="PF12680">
    <property type="entry name" value="SnoaL_2"/>
    <property type="match status" value="1"/>
</dbReference>
<organism evidence="2 3">
    <name type="scientific">Lipingzhangella halophila</name>
    <dbReference type="NCBI Taxonomy" id="1783352"/>
    <lineage>
        <taxon>Bacteria</taxon>
        <taxon>Bacillati</taxon>
        <taxon>Actinomycetota</taxon>
        <taxon>Actinomycetes</taxon>
        <taxon>Streptosporangiales</taxon>
        <taxon>Nocardiopsidaceae</taxon>
        <taxon>Lipingzhangella</taxon>
    </lineage>
</organism>
<proteinExistence type="predicted"/>
<dbReference type="InterPro" id="IPR032710">
    <property type="entry name" value="NTF2-like_dom_sf"/>
</dbReference>
<name>A0A7W7RJ76_9ACTN</name>
<keyword evidence="3" id="KW-1185">Reference proteome</keyword>
<dbReference type="RefSeq" id="WP_184580669.1">
    <property type="nucleotide sequence ID" value="NZ_JACHJT010000001.1"/>
</dbReference>
<evidence type="ECO:0000313" key="2">
    <source>
        <dbReference type="EMBL" id="MBB4932979.1"/>
    </source>
</evidence>
<dbReference type="EMBL" id="JACHJT010000001">
    <property type="protein sequence ID" value="MBB4932979.1"/>
    <property type="molecule type" value="Genomic_DNA"/>
</dbReference>
<evidence type="ECO:0000259" key="1">
    <source>
        <dbReference type="Pfam" id="PF12680"/>
    </source>
</evidence>
<gene>
    <name evidence="2" type="ORF">F4561_003799</name>
</gene>
<feature type="domain" description="SnoaL-like" evidence="1">
    <location>
        <begin position="22"/>
        <end position="113"/>
    </location>
</feature>
<dbReference type="Gene3D" id="3.10.450.50">
    <property type="match status" value="1"/>
</dbReference>
<sequence length="131" mass="14553">MTETPHQAPTQAERNRQRALHAFAEFANGDIEVLRSLLADDFVEHSPGNPSGRDAFMEFIATSPVAGATLDLKRVVADDEYVVMHYLMLVPGDDRGTAVADIWRFDGERIVEHWDVVQPVPAPEEIPNGMV</sequence>
<accession>A0A7W7RJ76</accession>
<dbReference type="InterPro" id="IPR037401">
    <property type="entry name" value="SnoaL-like"/>
</dbReference>
<dbReference type="AlphaFoldDB" id="A0A7W7RJ76"/>
<reference evidence="2 3" key="1">
    <citation type="submission" date="2020-08" db="EMBL/GenBank/DDBJ databases">
        <title>Sequencing the genomes of 1000 actinobacteria strains.</title>
        <authorList>
            <person name="Klenk H.-P."/>
        </authorList>
    </citation>
    <scope>NUCLEOTIDE SEQUENCE [LARGE SCALE GENOMIC DNA]</scope>
    <source>
        <strain evidence="2 3">DSM 102030</strain>
    </source>
</reference>
<evidence type="ECO:0000313" key="3">
    <source>
        <dbReference type="Proteomes" id="UP000523007"/>
    </source>
</evidence>
<dbReference type="SUPFAM" id="SSF54427">
    <property type="entry name" value="NTF2-like"/>
    <property type="match status" value="1"/>
</dbReference>
<protein>
    <submittedName>
        <fullName evidence="2">Putative SnoaL-like aldol condensation-catalyzing enzyme</fullName>
    </submittedName>
</protein>
<dbReference type="Proteomes" id="UP000523007">
    <property type="component" value="Unassembled WGS sequence"/>
</dbReference>
<comment type="caution">
    <text evidence="2">The sequence shown here is derived from an EMBL/GenBank/DDBJ whole genome shotgun (WGS) entry which is preliminary data.</text>
</comment>